<proteinExistence type="predicted"/>
<evidence type="ECO:0000313" key="3">
    <source>
        <dbReference type="Proteomes" id="UP001230005"/>
    </source>
</evidence>
<dbReference type="Gene3D" id="3.30.1360.200">
    <property type="match status" value="1"/>
</dbReference>
<comment type="caution">
    <text evidence="2">The sequence shown here is derived from an EMBL/GenBank/DDBJ whole genome shotgun (WGS) entry which is preliminary data.</text>
</comment>
<reference evidence="2 3" key="1">
    <citation type="submission" date="2023-07" db="EMBL/GenBank/DDBJ databases">
        <title>Genomic Encyclopedia of Type Strains, Phase IV (KMG-IV): sequencing the most valuable type-strain genomes for metagenomic binning, comparative biology and taxonomic classification.</title>
        <authorList>
            <person name="Goeker M."/>
        </authorList>
    </citation>
    <scope>NUCLEOTIDE SEQUENCE [LARGE SCALE GENOMIC DNA]</scope>
    <source>
        <strain evidence="2 3">DSM 9768</strain>
    </source>
</reference>
<evidence type="ECO:0000313" key="2">
    <source>
        <dbReference type="EMBL" id="MDQ0255899.1"/>
    </source>
</evidence>
<sequence length="139" mass="15435">MRIITILMLCILLPFALLACAEETVTDGIEETVSGIFFKDDEGNTLASLVDFIPGSAVMTFEQGIRMQAIEFQFQDAEKLEEITTDNLHKSIHFYYGENRLASPIVSQVITDGSILINGGFSVELAEELVDKINNDKQD</sequence>
<gene>
    <name evidence="2" type="ORF">J2S74_003283</name>
</gene>
<protein>
    <recommendedName>
        <fullName evidence="4">Preprotein translocase subunit SecD</fullName>
    </recommendedName>
</protein>
<feature type="chain" id="PRO_5046588573" description="Preprotein translocase subunit SecD" evidence="1">
    <location>
        <begin position="22"/>
        <end position="139"/>
    </location>
</feature>
<dbReference type="PROSITE" id="PS51257">
    <property type="entry name" value="PROKAR_LIPOPROTEIN"/>
    <property type="match status" value="1"/>
</dbReference>
<organism evidence="2 3">
    <name type="scientific">Evansella vedderi</name>
    <dbReference type="NCBI Taxonomy" id="38282"/>
    <lineage>
        <taxon>Bacteria</taxon>
        <taxon>Bacillati</taxon>
        <taxon>Bacillota</taxon>
        <taxon>Bacilli</taxon>
        <taxon>Bacillales</taxon>
        <taxon>Bacillaceae</taxon>
        <taxon>Evansella</taxon>
    </lineage>
</organism>
<keyword evidence="1" id="KW-0732">Signal</keyword>
<feature type="signal peptide" evidence="1">
    <location>
        <begin position="1"/>
        <end position="21"/>
    </location>
</feature>
<evidence type="ECO:0000256" key="1">
    <source>
        <dbReference type="SAM" id="SignalP"/>
    </source>
</evidence>
<keyword evidence="3" id="KW-1185">Reference proteome</keyword>
<accession>A0ABT9ZXD1</accession>
<dbReference type="EMBL" id="JAUSUG010000013">
    <property type="protein sequence ID" value="MDQ0255899.1"/>
    <property type="molecule type" value="Genomic_DNA"/>
</dbReference>
<dbReference type="Proteomes" id="UP001230005">
    <property type="component" value="Unassembled WGS sequence"/>
</dbReference>
<evidence type="ECO:0008006" key="4">
    <source>
        <dbReference type="Google" id="ProtNLM"/>
    </source>
</evidence>
<name>A0ABT9ZXD1_9BACI</name>
<dbReference type="RefSeq" id="WP_307327151.1">
    <property type="nucleotide sequence ID" value="NZ_JAUSUG010000013.1"/>
</dbReference>